<accession>A0A5C6VK77</accession>
<evidence type="ECO:0000256" key="4">
    <source>
        <dbReference type="ARBA" id="ARBA00022729"/>
    </source>
</evidence>
<feature type="domain" description="Spore germination protein N-terminal" evidence="9">
    <location>
        <begin position="21"/>
        <end position="200"/>
    </location>
</feature>
<keyword evidence="4" id="KW-0732">Signal</keyword>
<dbReference type="GO" id="GO:0009847">
    <property type="term" value="P:spore germination"/>
    <property type="evidence" value="ECO:0007669"/>
    <property type="project" value="InterPro"/>
</dbReference>
<dbReference type="InterPro" id="IPR046953">
    <property type="entry name" value="Spore_GerAC-like_C"/>
</dbReference>
<dbReference type="Gene3D" id="6.20.190.10">
    <property type="entry name" value="Nutrient germinant receptor protein C, domain 1"/>
    <property type="match status" value="1"/>
</dbReference>
<dbReference type="PROSITE" id="PS51257">
    <property type="entry name" value="PROKAR_LIPOPROTEIN"/>
    <property type="match status" value="1"/>
</dbReference>
<evidence type="ECO:0000313" key="10">
    <source>
        <dbReference type="EMBL" id="TXC85972.1"/>
    </source>
</evidence>
<gene>
    <name evidence="10" type="ORF">FS935_18115</name>
</gene>
<keyword evidence="11" id="KW-1185">Reference proteome</keyword>
<dbReference type="Proteomes" id="UP000321363">
    <property type="component" value="Unassembled WGS sequence"/>
</dbReference>
<evidence type="ECO:0000259" key="9">
    <source>
        <dbReference type="Pfam" id="PF25198"/>
    </source>
</evidence>
<proteinExistence type="inferred from homology"/>
<evidence type="ECO:0000256" key="7">
    <source>
        <dbReference type="ARBA" id="ARBA00023288"/>
    </source>
</evidence>
<name>A0A5C6VK77_9BACI</name>
<dbReference type="InterPro" id="IPR057336">
    <property type="entry name" value="GerAC_N"/>
</dbReference>
<dbReference type="Pfam" id="PF05504">
    <property type="entry name" value="Spore_GerAC"/>
    <property type="match status" value="1"/>
</dbReference>
<sequence>MRKWKFFIVIFCLFITSGCWDSIEIEERGFVIGVGVDLNEETEDEGPLSLSQQFVIPTESSQGGSGEGGSGDAFQNIVSSGNTIFETVRRVAARTNRSPFYEHIKLIVVSEELAKSDHFPDILDYFLRYPEMRRGTQIMVTPEKAGDILEITPKNEKLPAIYIKSISKNNYKNARMVPPTRIGKIHENLLGDDSYMIQMIVKLNPEEVKISGQAVFNGYTDKLVGFIEEDATEGVNFITGELKGGLLEAKVKDEIVVYEMDKVKTDIEPVYEKGKIKFNVTIKTTGTIPESYKSFDLLDEEEINQTEEAIKDKIHEFTKLAIKKVRDDLKTDIFGFSQKFRVKYPNEWEDMKNDWDIGENYFQQSEIEVNVNTVVDRSGTIIRSSLEE</sequence>
<feature type="domain" description="Spore germination GerAC-like C-terminal" evidence="8">
    <location>
        <begin position="211"/>
        <end position="379"/>
    </location>
</feature>
<keyword evidence="7" id="KW-0449">Lipoprotein</keyword>
<dbReference type="Gene3D" id="3.30.300.210">
    <property type="entry name" value="Nutrient germinant receptor protein C, domain 3"/>
    <property type="match status" value="1"/>
</dbReference>
<dbReference type="AlphaFoldDB" id="A0A5C6VK77"/>
<evidence type="ECO:0000256" key="2">
    <source>
        <dbReference type="ARBA" id="ARBA00007886"/>
    </source>
</evidence>
<organism evidence="10 11">
    <name type="scientific">Metabacillus litoralis</name>
    <dbReference type="NCBI Taxonomy" id="152268"/>
    <lineage>
        <taxon>Bacteria</taxon>
        <taxon>Bacillati</taxon>
        <taxon>Bacillota</taxon>
        <taxon>Bacilli</taxon>
        <taxon>Bacillales</taxon>
        <taxon>Bacillaceae</taxon>
        <taxon>Metabacillus</taxon>
    </lineage>
</organism>
<dbReference type="Pfam" id="PF25198">
    <property type="entry name" value="Spore_GerAC_N"/>
    <property type="match status" value="1"/>
</dbReference>
<dbReference type="PANTHER" id="PTHR35789:SF1">
    <property type="entry name" value="SPORE GERMINATION PROTEIN B3"/>
    <property type="match status" value="1"/>
</dbReference>
<dbReference type="RefSeq" id="WP_146950062.1">
    <property type="nucleotide sequence ID" value="NZ_VOQF01000013.1"/>
</dbReference>
<dbReference type="PANTHER" id="PTHR35789">
    <property type="entry name" value="SPORE GERMINATION PROTEIN B3"/>
    <property type="match status" value="1"/>
</dbReference>
<keyword evidence="5" id="KW-0472">Membrane</keyword>
<dbReference type="NCBIfam" id="TIGR02887">
    <property type="entry name" value="spore_ger_x_C"/>
    <property type="match status" value="1"/>
</dbReference>
<keyword evidence="6" id="KW-0564">Palmitate</keyword>
<comment type="similarity">
    <text evidence="2">Belongs to the GerABKC lipoprotein family.</text>
</comment>
<protein>
    <submittedName>
        <fullName evidence="10">Ger(X)C family spore germination protein</fullName>
    </submittedName>
</protein>
<reference evidence="10 11" key="1">
    <citation type="journal article" date="2005" name="Int. J. Syst. Evol. Microbiol.">
        <title>Bacillus litoralis sp. nov., isolated from a tidal flat of the Yellow Sea in Korea.</title>
        <authorList>
            <person name="Yoon J.H."/>
            <person name="Oh T.K."/>
        </authorList>
    </citation>
    <scope>NUCLEOTIDE SEQUENCE [LARGE SCALE GENOMIC DNA]</scope>
    <source>
        <strain evidence="10 11">SW-211</strain>
    </source>
</reference>
<dbReference type="OrthoDB" id="2569624at2"/>
<evidence type="ECO:0000256" key="5">
    <source>
        <dbReference type="ARBA" id="ARBA00023136"/>
    </source>
</evidence>
<evidence type="ECO:0000259" key="8">
    <source>
        <dbReference type="Pfam" id="PF05504"/>
    </source>
</evidence>
<dbReference type="InterPro" id="IPR038501">
    <property type="entry name" value="Spore_GerAC_C_sf"/>
</dbReference>
<evidence type="ECO:0000256" key="3">
    <source>
        <dbReference type="ARBA" id="ARBA00022544"/>
    </source>
</evidence>
<comment type="subcellular location">
    <subcellularLocation>
        <location evidence="1">Membrane</location>
        <topology evidence="1">Lipid-anchor</topology>
    </subcellularLocation>
</comment>
<dbReference type="EMBL" id="VOQF01000013">
    <property type="protein sequence ID" value="TXC85972.1"/>
    <property type="molecule type" value="Genomic_DNA"/>
</dbReference>
<evidence type="ECO:0000256" key="6">
    <source>
        <dbReference type="ARBA" id="ARBA00023139"/>
    </source>
</evidence>
<keyword evidence="3" id="KW-0309">Germination</keyword>
<dbReference type="GO" id="GO:0016020">
    <property type="term" value="C:membrane"/>
    <property type="evidence" value="ECO:0007669"/>
    <property type="project" value="UniProtKB-SubCell"/>
</dbReference>
<dbReference type="InterPro" id="IPR008844">
    <property type="entry name" value="Spore_GerAC-like"/>
</dbReference>
<evidence type="ECO:0000313" key="11">
    <source>
        <dbReference type="Proteomes" id="UP000321363"/>
    </source>
</evidence>
<comment type="caution">
    <text evidence="10">The sequence shown here is derived from an EMBL/GenBank/DDBJ whole genome shotgun (WGS) entry which is preliminary data.</text>
</comment>
<evidence type="ECO:0000256" key="1">
    <source>
        <dbReference type="ARBA" id="ARBA00004635"/>
    </source>
</evidence>